<dbReference type="AlphaFoldDB" id="A0A1Q9F642"/>
<keyword evidence="2" id="KW-0732">Signal</keyword>
<dbReference type="EMBL" id="LSRX01000006">
    <property type="protein sequence ID" value="OLQ15165.1"/>
    <property type="molecule type" value="Genomic_DNA"/>
</dbReference>
<protein>
    <recommendedName>
        <fullName evidence="5">PAS domain-containing protein</fullName>
    </recommendedName>
</protein>
<evidence type="ECO:0000313" key="3">
    <source>
        <dbReference type="EMBL" id="OLQ15165.1"/>
    </source>
</evidence>
<dbReference type="OrthoDB" id="10271853at2759"/>
<feature type="region of interest" description="Disordered" evidence="1">
    <location>
        <begin position="35"/>
        <end position="56"/>
    </location>
</feature>
<feature type="signal peptide" evidence="2">
    <location>
        <begin position="1"/>
        <end position="17"/>
    </location>
</feature>
<organism evidence="3 4">
    <name type="scientific">Symbiodinium microadriaticum</name>
    <name type="common">Dinoflagellate</name>
    <name type="synonym">Zooxanthella microadriatica</name>
    <dbReference type="NCBI Taxonomy" id="2951"/>
    <lineage>
        <taxon>Eukaryota</taxon>
        <taxon>Sar</taxon>
        <taxon>Alveolata</taxon>
        <taxon>Dinophyceae</taxon>
        <taxon>Suessiales</taxon>
        <taxon>Symbiodiniaceae</taxon>
        <taxon>Symbiodinium</taxon>
    </lineage>
</organism>
<sequence>MAIVMIVMVIALGISDSFNSFGKHGGERADCEGMPELESSRSIPFGPPSSNEQLGPVSQESLLPIDTTLCANADGIVESVSPAALSLLGKRLTELLPNDGAVLLEELCAKKMPTRRCQRMQVQWNLDPMQPVEVVLEMLVTDRGSFLLLLRFCGSGPPRAQHPENSVCLQVLPGVPGSTAGVDLT</sequence>
<evidence type="ECO:0000313" key="4">
    <source>
        <dbReference type="Proteomes" id="UP000186817"/>
    </source>
</evidence>
<feature type="chain" id="PRO_5010323293" description="PAS domain-containing protein" evidence="2">
    <location>
        <begin position="18"/>
        <end position="185"/>
    </location>
</feature>
<comment type="caution">
    <text evidence="3">The sequence shown here is derived from an EMBL/GenBank/DDBJ whole genome shotgun (WGS) entry which is preliminary data.</text>
</comment>
<name>A0A1Q9F642_SYMMI</name>
<evidence type="ECO:0000256" key="2">
    <source>
        <dbReference type="SAM" id="SignalP"/>
    </source>
</evidence>
<proteinExistence type="predicted"/>
<evidence type="ECO:0008006" key="5">
    <source>
        <dbReference type="Google" id="ProtNLM"/>
    </source>
</evidence>
<reference evidence="3 4" key="1">
    <citation type="submission" date="2016-02" db="EMBL/GenBank/DDBJ databases">
        <title>Genome analysis of coral dinoflagellate symbionts highlights evolutionary adaptations to a symbiotic lifestyle.</title>
        <authorList>
            <person name="Aranda M."/>
            <person name="Li Y."/>
            <person name="Liew Y.J."/>
            <person name="Baumgarten S."/>
            <person name="Simakov O."/>
            <person name="Wilson M."/>
            <person name="Piel J."/>
            <person name="Ashoor H."/>
            <person name="Bougouffa S."/>
            <person name="Bajic V.B."/>
            <person name="Ryu T."/>
            <person name="Ravasi T."/>
            <person name="Bayer T."/>
            <person name="Micklem G."/>
            <person name="Kim H."/>
            <person name="Bhak J."/>
            <person name="Lajeunesse T.C."/>
            <person name="Voolstra C.R."/>
        </authorList>
    </citation>
    <scope>NUCLEOTIDE SEQUENCE [LARGE SCALE GENOMIC DNA]</scope>
    <source>
        <strain evidence="3 4">CCMP2467</strain>
    </source>
</reference>
<accession>A0A1Q9F642</accession>
<evidence type="ECO:0000256" key="1">
    <source>
        <dbReference type="SAM" id="MobiDB-lite"/>
    </source>
</evidence>
<keyword evidence="4" id="KW-1185">Reference proteome</keyword>
<dbReference type="Proteomes" id="UP000186817">
    <property type="component" value="Unassembled WGS sequence"/>
</dbReference>
<gene>
    <name evidence="3" type="ORF">AK812_SmicGene598</name>
</gene>